<dbReference type="InterPro" id="IPR003482">
    <property type="entry name" value="Whib"/>
</dbReference>
<name>A0AAE4UAV5_MYCIT</name>
<evidence type="ECO:0000256" key="5">
    <source>
        <dbReference type="ARBA" id="ARBA00023004"/>
    </source>
</evidence>
<dbReference type="GO" id="GO:0005737">
    <property type="term" value="C:cytoplasm"/>
    <property type="evidence" value="ECO:0007669"/>
    <property type="project" value="UniProtKB-SubCell"/>
</dbReference>
<dbReference type="RefSeq" id="WP_317728685.1">
    <property type="nucleotide sequence ID" value="NZ_JAWLLC010000033.1"/>
</dbReference>
<dbReference type="PANTHER" id="PTHR38839">
    <property type="entry name" value="TRANSCRIPTIONAL REGULATOR WHID-RELATED"/>
    <property type="match status" value="1"/>
</dbReference>
<comment type="cofactor">
    <cofactor evidence="11">
        <name>[4Fe-4S] cluster</name>
        <dbReference type="ChEBI" id="CHEBI:49883"/>
    </cofactor>
    <text evidence="11">Binds 1 [4Fe-4S] cluster per subunit. Following nitrosylation of the [4Fe-4S] cluster binds 1 [4Fe-8(NO)] cluster per subunit.</text>
</comment>
<keyword evidence="7 11" id="KW-0805">Transcription regulation</keyword>
<feature type="binding site" evidence="11">
    <location>
        <position position="61"/>
    </location>
    <ligand>
        <name>[4Fe-4S] cluster</name>
        <dbReference type="ChEBI" id="CHEBI:49883"/>
    </ligand>
</feature>
<evidence type="ECO:0000256" key="6">
    <source>
        <dbReference type="ARBA" id="ARBA00023014"/>
    </source>
</evidence>
<dbReference type="GO" id="GO:0045892">
    <property type="term" value="P:negative regulation of DNA-templated transcription"/>
    <property type="evidence" value="ECO:0007669"/>
    <property type="project" value="TreeGrafter"/>
</dbReference>
<evidence type="ECO:0000259" key="12">
    <source>
        <dbReference type="PROSITE" id="PS51674"/>
    </source>
</evidence>
<organism evidence="13 14">
    <name type="scientific">Mycobacterium intracellulare</name>
    <dbReference type="NCBI Taxonomy" id="1767"/>
    <lineage>
        <taxon>Bacteria</taxon>
        <taxon>Bacillati</taxon>
        <taxon>Actinomycetota</taxon>
        <taxon>Actinomycetes</taxon>
        <taxon>Mycobacteriales</taxon>
        <taxon>Mycobacteriaceae</taxon>
        <taxon>Mycobacterium</taxon>
        <taxon>Mycobacterium avium complex (MAC)</taxon>
    </lineage>
</organism>
<keyword evidence="5 11" id="KW-0408">Iron</keyword>
<evidence type="ECO:0000256" key="7">
    <source>
        <dbReference type="ARBA" id="ARBA00023015"/>
    </source>
</evidence>
<keyword evidence="4 11" id="KW-0479">Metal-binding</keyword>
<evidence type="ECO:0000256" key="1">
    <source>
        <dbReference type="ARBA" id="ARBA00004496"/>
    </source>
</evidence>
<feature type="binding site" evidence="11">
    <location>
        <position position="52"/>
    </location>
    <ligand>
        <name>[4Fe-4S] cluster</name>
        <dbReference type="ChEBI" id="CHEBI:49883"/>
    </ligand>
</feature>
<evidence type="ECO:0000313" key="13">
    <source>
        <dbReference type="EMBL" id="MDV7014261.1"/>
    </source>
</evidence>
<dbReference type="PROSITE" id="PS51674">
    <property type="entry name" value="4FE4S_WBL"/>
    <property type="match status" value="1"/>
</dbReference>
<gene>
    <name evidence="11" type="primary">whiB</name>
    <name evidence="13" type="ORF">R4F53_18390</name>
</gene>
<dbReference type="AlphaFoldDB" id="A0AAE4UAV5"/>
<comment type="function">
    <text evidence="11">Acts as a transcriptional regulator. Probably redox-responsive. The apo- but not holo-form probably binds DNA.</text>
</comment>
<comment type="subcellular location">
    <subcellularLocation>
        <location evidence="1 11">Cytoplasm</location>
    </subcellularLocation>
</comment>
<evidence type="ECO:0000313" key="14">
    <source>
        <dbReference type="Proteomes" id="UP001187143"/>
    </source>
</evidence>
<feature type="binding site" evidence="11">
    <location>
        <position position="55"/>
    </location>
    <ligand>
        <name>[4Fe-4S] cluster</name>
        <dbReference type="ChEBI" id="CHEBI:49883"/>
    </ligand>
</feature>
<dbReference type="GO" id="GO:0051539">
    <property type="term" value="F:4 iron, 4 sulfur cluster binding"/>
    <property type="evidence" value="ECO:0007669"/>
    <property type="project" value="UniProtKB-UniRule"/>
</dbReference>
<reference evidence="13" key="1">
    <citation type="submission" date="2023-10" db="EMBL/GenBank/DDBJ databases">
        <title>Characterization and genome sequence of Mycobacterium intracellulare ABSURDO, a novel pathogenic isolate with three colony morphotypes that vary in growth and acid-fastness.</title>
        <authorList>
            <person name="Jude B.A."/>
            <person name="Robinson R.T."/>
        </authorList>
    </citation>
    <scope>NUCLEOTIDE SEQUENCE</scope>
    <source>
        <strain evidence="13">ABSURDO Component B</strain>
    </source>
</reference>
<comment type="PTM">
    <text evidence="11">The Fe-S cluster can be nitrosylated by nitric oxide (NO).</text>
</comment>
<evidence type="ECO:0000256" key="11">
    <source>
        <dbReference type="HAMAP-Rule" id="MF_01479"/>
    </source>
</evidence>
<comment type="PTM">
    <text evidence="11">Upon Fe-S cluster removal intramolecular disulfide bonds are formed.</text>
</comment>
<dbReference type="EMBL" id="JAWLLD010000021">
    <property type="protein sequence ID" value="MDV7014261.1"/>
    <property type="molecule type" value="Genomic_DNA"/>
</dbReference>
<comment type="caution">
    <text evidence="13">The sequence shown here is derived from an EMBL/GenBank/DDBJ whole genome shotgun (WGS) entry which is preliminary data.</text>
</comment>
<sequence length="93" mass="10676">MSALPGRPQASHLPVAPRGDLSWRNRARCEGVDPERFFPRKSDEQKETIKFCLGCPVRIECLQYALDVPAAYGIWGGTTQEERHQLRKRRRIA</sequence>
<evidence type="ECO:0000256" key="4">
    <source>
        <dbReference type="ARBA" id="ARBA00022723"/>
    </source>
</evidence>
<dbReference type="GO" id="GO:0003677">
    <property type="term" value="F:DNA binding"/>
    <property type="evidence" value="ECO:0007669"/>
    <property type="project" value="UniProtKB-UniRule"/>
</dbReference>
<feature type="domain" description="4Fe-4S Wbl-type" evidence="12">
    <location>
        <begin position="28"/>
        <end position="85"/>
    </location>
</feature>
<evidence type="ECO:0000256" key="10">
    <source>
        <dbReference type="ARBA" id="ARBA00023163"/>
    </source>
</evidence>
<evidence type="ECO:0000256" key="3">
    <source>
        <dbReference type="ARBA" id="ARBA00022485"/>
    </source>
</evidence>
<feature type="binding site" evidence="11">
    <location>
        <position position="29"/>
    </location>
    <ligand>
        <name>[4Fe-4S] cluster</name>
        <dbReference type="ChEBI" id="CHEBI:49883"/>
    </ligand>
</feature>
<dbReference type="Pfam" id="PF02467">
    <property type="entry name" value="Whib"/>
    <property type="match status" value="1"/>
</dbReference>
<keyword evidence="10 11" id="KW-0804">Transcription</keyword>
<evidence type="ECO:0000256" key="8">
    <source>
        <dbReference type="ARBA" id="ARBA00023125"/>
    </source>
</evidence>
<dbReference type="GO" id="GO:0046872">
    <property type="term" value="F:metal ion binding"/>
    <property type="evidence" value="ECO:0007669"/>
    <property type="project" value="UniProtKB-KW"/>
</dbReference>
<protein>
    <recommendedName>
        <fullName evidence="11">Transcriptional regulator WhiB</fullName>
    </recommendedName>
</protein>
<keyword evidence="11" id="KW-0963">Cytoplasm</keyword>
<dbReference type="GO" id="GO:0035731">
    <property type="term" value="F:dinitrosyl-iron complex binding"/>
    <property type="evidence" value="ECO:0007669"/>
    <property type="project" value="UniProtKB-UniRule"/>
</dbReference>
<dbReference type="GO" id="GO:0047134">
    <property type="term" value="F:protein-disulfide reductase [NAD(P)H] activity"/>
    <property type="evidence" value="ECO:0007669"/>
    <property type="project" value="TreeGrafter"/>
</dbReference>
<evidence type="ECO:0000256" key="2">
    <source>
        <dbReference type="ARBA" id="ARBA00006597"/>
    </source>
</evidence>
<dbReference type="HAMAP" id="MF_01479">
    <property type="entry name" value="WhiB"/>
    <property type="match status" value="1"/>
</dbReference>
<keyword evidence="3 11" id="KW-0004">4Fe-4S</keyword>
<dbReference type="GO" id="GO:0045454">
    <property type="term" value="P:cell redox homeostasis"/>
    <property type="evidence" value="ECO:0007669"/>
    <property type="project" value="TreeGrafter"/>
</dbReference>
<keyword evidence="8 11" id="KW-0238">DNA-binding</keyword>
<keyword evidence="6 11" id="KW-0411">Iron-sulfur</keyword>
<keyword evidence="9 11" id="KW-1015">Disulfide bond</keyword>
<evidence type="ECO:0000256" key="9">
    <source>
        <dbReference type="ARBA" id="ARBA00023157"/>
    </source>
</evidence>
<accession>A0AAE4UAV5</accession>
<proteinExistence type="inferred from homology"/>
<comment type="similarity">
    <text evidence="2 11">Belongs to the WhiB family.</text>
</comment>
<dbReference type="InterPro" id="IPR034768">
    <property type="entry name" value="4FE4S_WBL"/>
</dbReference>
<dbReference type="Proteomes" id="UP001187143">
    <property type="component" value="Unassembled WGS sequence"/>
</dbReference>